<dbReference type="GO" id="GO:0043565">
    <property type="term" value="F:sequence-specific DNA binding"/>
    <property type="evidence" value="ECO:0007669"/>
    <property type="project" value="InterPro"/>
</dbReference>
<evidence type="ECO:0000256" key="1">
    <source>
        <dbReference type="ARBA" id="ARBA00005562"/>
    </source>
</evidence>
<evidence type="ECO:0000256" key="2">
    <source>
        <dbReference type="ARBA" id="ARBA00023125"/>
    </source>
</evidence>
<sequence>MDSTEWYETVFVVGRRLNAGTFDNRNCKVFDKNGFHWVVEEQFYIRFKLPEDPCKWNQEQVHTWIKWAENEYNLKNVNTDHLTVNGKQLTSDNFCWNIAALEIKSPTDDFWTHVCLLKTMHKVYIKQKDEECIDIPTLLNYKNKMFSTSDFNHNIEIWRFLLNLLTDSEYQNVIEWVDNEGTFKIIKPNTVSIMWGLVKNNWKMDYSKMAAALRYHYGKGIIERAKGKFVYKFSGDIKSMIGHSPLDMKNMFQQQSI</sequence>
<dbReference type="SUPFAM" id="SSF46785">
    <property type="entry name" value="Winged helix' DNA-binding domain"/>
    <property type="match status" value="1"/>
</dbReference>
<name>A0A2S2QGB9_9HEMI</name>
<protein>
    <submittedName>
        <fullName evidence="5">DNA-binding protein Ets97D</fullName>
    </submittedName>
</protein>
<dbReference type="InterPro" id="IPR046328">
    <property type="entry name" value="ETS_fam"/>
</dbReference>
<dbReference type="Pfam" id="PF02198">
    <property type="entry name" value="SAM_PNT"/>
    <property type="match status" value="1"/>
</dbReference>
<dbReference type="Gene3D" id="1.10.10.10">
    <property type="entry name" value="Winged helix-like DNA-binding domain superfamily/Winged helix DNA-binding domain"/>
    <property type="match status" value="1"/>
</dbReference>
<proteinExistence type="inferred from homology"/>
<dbReference type="Pfam" id="PF00178">
    <property type="entry name" value="Ets"/>
    <property type="match status" value="1"/>
</dbReference>
<reference evidence="5" key="1">
    <citation type="submission" date="2018-04" db="EMBL/GenBank/DDBJ databases">
        <title>Transcriptome assembly of Sipha flava.</title>
        <authorList>
            <person name="Scully E.D."/>
            <person name="Geib S.M."/>
            <person name="Palmer N.A."/>
            <person name="Koch K."/>
            <person name="Bradshaw J."/>
            <person name="Heng-Moss T."/>
            <person name="Sarath G."/>
        </authorList>
    </citation>
    <scope>NUCLEOTIDE SEQUENCE</scope>
</reference>
<organism evidence="5">
    <name type="scientific">Sipha flava</name>
    <name type="common">yellow sugarcane aphid</name>
    <dbReference type="NCBI Taxonomy" id="143950"/>
    <lineage>
        <taxon>Eukaryota</taxon>
        <taxon>Metazoa</taxon>
        <taxon>Ecdysozoa</taxon>
        <taxon>Arthropoda</taxon>
        <taxon>Hexapoda</taxon>
        <taxon>Insecta</taxon>
        <taxon>Pterygota</taxon>
        <taxon>Neoptera</taxon>
        <taxon>Paraneoptera</taxon>
        <taxon>Hemiptera</taxon>
        <taxon>Sternorrhyncha</taxon>
        <taxon>Aphidomorpha</taxon>
        <taxon>Aphidoidea</taxon>
        <taxon>Aphididae</taxon>
        <taxon>Sipha</taxon>
    </lineage>
</organism>
<dbReference type="InterPro" id="IPR013761">
    <property type="entry name" value="SAM/pointed_sf"/>
</dbReference>
<accession>A0A2S2QGB9</accession>
<dbReference type="InterPro" id="IPR036388">
    <property type="entry name" value="WH-like_DNA-bd_sf"/>
</dbReference>
<dbReference type="GO" id="GO:0000981">
    <property type="term" value="F:DNA-binding transcription factor activity, RNA polymerase II-specific"/>
    <property type="evidence" value="ECO:0007669"/>
    <property type="project" value="TreeGrafter"/>
</dbReference>
<keyword evidence="2 3" id="KW-0238">DNA-binding</keyword>
<dbReference type="SUPFAM" id="SSF47769">
    <property type="entry name" value="SAM/Pointed domain"/>
    <property type="match status" value="1"/>
</dbReference>
<dbReference type="PRINTS" id="PR00454">
    <property type="entry name" value="ETSDOMAIN"/>
</dbReference>
<dbReference type="GO" id="GO:0030154">
    <property type="term" value="P:cell differentiation"/>
    <property type="evidence" value="ECO:0007669"/>
    <property type="project" value="TreeGrafter"/>
</dbReference>
<dbReference type="SMART" id="SM00251">
    <property type="entry name" value="SAM_PNT"/>
    <property type="match status" value="1"/>
</dbReference>
<dbReference type="EMBL" id="GGMS01007019">
    <property type="protein sequence ID" value="MBY76222.1"/>
    <property type="molecule type" value="Transcribed_RNA"/>
</dbReference>
<feature type="domain" description="ETS" evidence="4">
    <location>
        <begin position="155"/>
        <end position="234"/>
    </location>
</feature>
<dbReference type="SMART" id="SM00413">
    <property type="entry name" value="ETS"/>
    <property type="match status" value="1"/>
</dbReference>
<gene>
    <name evidence="5" type="primary">Ets97D</name>
    <name evidence="5" type="ORF">g.16186</name>
</gene>
<evidence type="ECO:0000313" key="5">
    <source>
        <dbReference type="EMBL" id="MBY76222.1"/>
    </source>
</evidence>
<dbReference type="AlphaFoldDB" id="A0A2S2QGB9"/>
<keyword evidence="3" id="KW-0539">Nucleus</keyword>
<dbReference type="PROSITE" id="PS50061">
    <property type="entry name" value="ETS_DOMAIN_3"/>
    <property type="match status" value="1"/>
</dbReference>
<dbReference type="PANTHER" id="PTHR11849">
    <property type="entry name" value="ETS"/>
    <property type="match status" value="1"/>
</dbReference>
<comment type="subcellular location">
    <subcellularLocation>
        <location evidence="3">Nucleus</location>
    </subcellularLocation>
</comment>
<dbReference type="GO" id="GO:0005634">
    <property type="term" value="C:nucleus"/>
    <property type="evidence" value="ECO:0007669"/>
    <property type="project" value="UniProtKB-SubCell"/>
</dbReference>
<comment type="similarity">
    <text evidence="1 3">Belongs to the ETS family.</text>
</comment>
<dbReference type="Gene3D" id="1.10.150.50">
    <property type="entry name" value="Transcription Factor, Ets-1"/>
    <property type="match status" value="1"/>
</dbReference>
<evidence type="ECO:0000259" key="4">
    <source>
        <dbReference type="PROSITE" id="PS50061"/>
    </source>
</evidence>
<dbReference type="InterPro" id="IPR000418">
    <property type="entry name" value="Ets_dom"/>
</dbReference>
<evidence type="ECO:0000256" key="3">
    <source>
        <dbReference type="RuleBase" id="RU004019"/>
    </source>
</evidence>
<dbReference type="InterPro" id="IPR036390">
    <property type="entry name" value="WH_DNA-bd_sf"/>
</dbReference>
<dbReference type="InterPro" id="IPR003118">
    <property type="entry name" value="Pointed_dom"/>
</dbReference>
<dbReference type="OrthoDB" id="10067219at2759"/>